<reference evidence="1" key="1">
    <citation type="submission" date="2023-04" db="EMBL/GenBank/DDBJ databases">
        <authorList>
            <person name="Vijverberg K."/>
            <person name="Xiong W."/>
            <person name="Schranz E."/>
        </authorList>
    </citation>
    <scope>NUCLEOTIDE SEQUENCE</scope>
</reference>
<proteinExistence type="predicted"/>
<name>A0AA35YS64_LACSI</name>
<dbReference type="Proteomes" id="UP001177003">
    <property type="component" value="Chromosome 4"/>
</dbReference>
<protein>
    <submittedName>
        <fullName evidence="1">Uncharacterized protein</fullName>
    </submittedName>
</protein>
<gene>
    <name evidence="1" type="ORF">LSALG_LOCUS19074</name>
</gene>
<sequence>MRKNITKRSSVMGTYRPGVGVGRSSASSPLVGRQHRMVDCRLGMKESRFERPVVEGIHFVTDHIADCNITPIEMEGYVWKEERDGGRMWKKHICSKLVFFDIIFNRWSYDEVMNVTIWILKFDWHCAFQ</sequence>
<evidence type="ECO:0000313" key="1">
    <source>
        <dbReference type="EMBL" id="CAI9279263.1"/>
    </source>
</evidence>
<organism evidence="1 2">
    <name type="scientific">Lactuca saligna</name>
    <name type="common">Willowleaf lettuce</name>
    <dbReference type="NCBI Taxonomy" id="75948"/>
    <lineage>
        <taxon>Eukaryota</taxon>
        <taxon>Viridiplantae</taxon>
        <taxon>Streptophyta</taxon>
        <taxon>Embryophyta</taxon>
        <taxon>Tracheophyta</taxon>
        <taxon>Spermatophyta</taxon>
        <taxon>Magnoliopsida</taxon>
        <taxon>eudicotyledons</taxon>
        <taxon>Gunneridae</taxon>
        <taxon>Pentapetalae</taxon>
        <taxon>asterids</taxon>
        <taxon>campanulids</taxon>
        <taxon>Asterales</taxon>
        <taxon>Asteraceae</taxon>
        <taxon>Cichorioideae</taxon>
        <taxon>Cichorieae</taxon>
        <taxon>Lactucinae</taxon>
        <taxon>Lactuca</taxon>
    </lineage>
</organism>
<dbReference type="AlphaFoldDB" id="A0AA35YS64"/>
<evidence type="ECO:0000313" key="2">
    <source>
        <dbReference type="Proteomes" id="UP001177003"/>
    </source>
</evidence>
<keyword evidence="2" id="KW-1185">Reference proteome</keyword>
<accession>A0AA35YS64</accession>
<dbReference type="EMBL" id="OX465080">
    <property type="protein sequence ID" value="CAI9279263.1"/>
    <property type="molecule type" value="Genomic_DNA"/>
</dbReference>